<dbReference type="AlphaFoldDB" id="A0A7W7Q6E3"/>
<sequence>MTAGYAFGQLQRALRHAGADSARAAGWRAVLDGMADGTLIVGSRTPVADTPAWVTLEVLHGGFATGRYLAEAPLRQDEAEVLDAAHLPGTTDRERLNLYYLTDAGQAVLRDALATGTYRVDSPSTPRS</sequence>
<reference evidence="1 2" key="1">
    <citation type="submission" date="2020-08" db="EMBL/GenBank/DDBJ databases">
        <title>Genomic Encyclopedia of Type Strains, Phase III (KMG-III): the genomes of soil and plant-associated and newly described type strains.</title>
        <authorList>
            <person name="Whitman W."/>
        </authorList>
    </citation>
    <scope>NUCLEOTIDE SEQUENCE [LARGE SCALE GENOMIC DNA]</scope>
    <source>
        <strain evidence="1 2">CECT 8960</strain>
    </source>
</reference>
<gene>
    <name evidence="1" type="ORF">FHR82_004051</name>
</gene>
<dbReference type="Proteomes" id="UP000520767">
    <property type="component" value="Unassembled WGS sequence"/>
</dbReference>
<dbReference type="RefSeq" id="WP_225944084.1">
    <property type="nucleotide sequence ID" value="NZ_JACHJQ010000004.1"/>
</dbReference>
<evidence type="ECO:0000313" key="2">
    <source>
        <dbReference type="Proteomes" id="UP000520767"/>
    </source>
</evidence>
<evidence type="ECO:0000313" key="1">
    <source>
        <dbReference type="EMBL" id="MBB4907809.1"/>
    </source>
</evidence>
<dbReference type="EMBL" id="JACHJQ010000004">
    <property type="protein sequence ID" value="MBB4907809.1"/>
    <property type="molecule type" value="Genomic_DNA"/>
</dbReference>
<comment type="caution">
    <text evidence="1">The sequence shown here is derived from an EMBL/GenBank/DDBJ whole genome shotgun (WGS) entry which is preliminary data.</text>
</comment>
<keyword evidence="2" id="KW-1185">Reference proteome</keyword>
<organism evidence="1 2">
    <name type="scientific">Actinophytocola algeriensis</name>
    <dbReference type="NCBI Taxonomy" id="1768010"/>
    <lineage>
        <taxon>Bacteria</taxon>
        <taxon>Bacillati</taxon>
        <taxon>Actinomycetota</taxon>
        <taxon>Actinomycetes</taxon>
        <taxon>Pseudonocardiales</taxon>
        <taxon>Pseudonocardiaceae</taxon>
    </lineage>
</organism>
<name>A0A7W7Q6E3_9PSEU</name>
<protein>
    <submittedName>
        <fullName evidence="1">Uncharacterized protein</fullName>
    </submittedName>
</protein>
<accession>A0A7W7Q6E3</accession>
<proteinExistence type="predicted"/>